<feature type="region of interest" description="Disordered" evidence="2">
    <location>
        <begin position="307"/>
        <end position="327"/>
    </location>
</feature>
<evidence type="ECO:0000313" key="5">
    <source>
        <dbReference type="Proteomes" id="UP001629113"/>
    </source>
</evidence>
<dbReference type="InterPro" id="IPR007701">
    <property type="entry name" value="Interferon-rel_develop_reg_N"/>
</dbReference>
<dbReference type="SUPFAM" id="SSF48371">
    <property type="entry name" value="ARM repeat"/>
    <property type="match status" value="1"/>
</dbReference>
<dbReference type="Pfam" id="PF05004">
    <property type="entry name" value="IFRD"/>
    <property type="match status" value="1"/>
</dbReference>
<feature type="region of interest" description="Disordered" evidence="2">
    <location>
        <begin position="78"/>
        <end position="98"/>
    </location>
</feature>
<dbReference type="InterPro" id="IPR016024">
    <property type="entry name" value="ARM-type_fold"/>
</dbReference>
<dbReference type="InterPro" id="IPR039777">
    <property type="entry name" value="IFRD"/>
</dbReference>
<dbReference type="Proteomes" id="UP001629113">
    <property type="component" value="Unassembled WGS sequence"/>
</dbReference>
<evidence type="ECO:0000259" key="3">
    <source>
        <dbReference type="Pfam" id="PF05004"/>
    </source>
</evidence>
<comment type="caution">
    <text evidence="4">The sequence shown here is derived from an EMBL/GenBank/DDBJ whole genome shotgun (WGS) entry which is preliminary data.</text>
</comment>
<organism evidence="4 5">
    <name type="scientific">Phlyctema vagabunda</name>
    <dbReference type="NCBI Taxonomy" id="108571"/>
    <lineage>
        <taxon>Eukaryota</taxon>
        <taxon>Fungi</taxon>
        <taxon>Dikarya</taxon>
        <taxon>Ascomycota</taxon>
        <taxon>Pezizomycotina</taxon>
        <taxon>Leotiomycetes</taxon>
        <taxon>Helotiales</taxon>
        <taxon>Dermateaceae</taxon>
        <taxon>Phlyctema</taxon>
    </lineage>
</organism>
<feature type="compositionally biased region" description="Acidic residues" evidence="2">
    <location>
        <begin position="54"/>
        <end position="63"/>
    </location>
</feature>
<dbReference type="PANTHER" id="PTHR12354:SF1">
    <property type="entry name" value="INTERFERON-RELATED DEVELOPMENTAL REGULATOR 1"/>
    <property type="match status" value="1"/>
</dbReference>
<evidence type="ECO:0000256" key="2">
    <source>
        <dbReference type="SAM" id="MobiDB-lite"/>
    </source>
</evidence>
<keyword evidence="5" id="KW-1185">Reference proteome</keyword>
<gene>
    <name evidence="4" type="ORF">PVAG01_07118</name>
</gene>
<dbReference type="EMBL" id="JBFCZG010000006">
    <property type="protein sequence ID" value="KAL3420673.1"/>
    <property type="molecule type" value="Genomic_DNA"/>
</dbReference>
<sequence length="450" mass="50340">MRDVLLRQVLEGQSRKTVSKKKRTKEEMGSKDSSAANSRTNSRTNSRAVSNQGSDDEDDEDDVSVGTSMSVASLDADLFSNGSNEDSEDDGAPEDWKSRLTEKIDEIIDRKRSNVQTREKSYLRYTNILRSHFAQHELRSYSTDLVSTFLRSVKNEDSEKEVCLALRALEVTVMTIQSDDVYDIVSGTLKKSYQDSGSEGIKAAAIHTLGTTAIYGGASDDEISDIMDELLEVIESDGTSVGASDSVDVVVAALQEWGHLAVDAEGLEDKTEEAIEVFREQLESSDASVQISAGHNIALLFEKSYQEDDDDYDSGEDDDEKRERHENHLSELKQYDAARNQYQLVQDISALTKESSKSIAKKDRARVRAVFREILITIENPTRGPGFRTHYGRGGYSALGSGIIVKVYNKGHLVINRWWKLQRLESLRRVLHGGFINHYENNSMIFDSLP</sequence>
<reference evidence="4 5" key="1">
    <citation type="submission" date="2024-06" db="EMBL/GenBank/DDBJ databases">
        <title>Complete genome of Phlyctema vagabunda strain 19-DSS-EL-015.</title>
        <authorList>
            <person name="Fiorenzani C."/>
        </authorList>
    </citation>
    <scope>NUCLEOTIDE SEQUENCE [LARGE SCALE GENOMIC DNA]</scope>
    <source>
        <strain evidence="4 5">19-DSS-EL-015</strain>
    </source>
</reference>
<feature type="compositionally biased region" description="Polar residues" evidence="2">
    <location>
        <begin position="31"/>
        <end position="52"/>
    </location>
</feature>
<dbReference type="InterPro" id="IPR011989">
    <property type="entry name" value="ARM-like"/>
</dbReference>
<name>A0ABR4PBI0_9HELO</name>
<accession>A0ABR4PBI0</accession>
<feature type="domain" description="Interferon-related developmental regulator N-terminal" evidence="3">
    <location>
        <begin position="79"/>
        <end position="379"/>
    </location>
</feature>
<evidence type="ECO:0000256" key="1">
    <source>
        <dbReference type="ARBA" id="ARBA00008828"/>
    </source>
</evidence>
<dbReference type="Gene3D" id="1.25.10.10">
    <property type="entry name" value="Leucine-rich Repeat Variant"/>
    <property type="match status" value="1"/>
</dbReference>
<feature type="region of interest" description="Disordered" evidence="2">
    <location>
        <begin position="1"/>
        <end position="66"/>
    </location>
</feature>
<evidence type="ECO:0000313" key="4">
    <source>
        <dbReference type="EMBL" id="KAL3420673.1"/>
    </source>
</evidence>
<feature type="compositionally biased region" description="Acidic residues" evidence="2">
    <location>
        <begin position="307"/>
        <end position="320"/>
    </location>
</feature>
<comment type="similarity">
    <text evidence="1">Belongs to the IFRD family.</text>
</comment>
<protein>
    <submittedName>
        <fullName evidence="4">IFRD domain-containing protein</fullName>
    </submittedName>
</protein>
<dbReference type="PANTHER" id="PTHR12354">
    <property type="entry name" value="INTERFERON-RELATED DEVELOPMENTAL REGULATOR"/>
    <property type="match status" value="1"/>
</dbReference>
<proteinExistence type="inferred from homology"/>